<feature type="domain" description="Complex 1 LYR protein" evidence="2">
    <location>
        <begin position="6"/>
        <end position="64"/>
    </location>
</feature>
<evidence type="ECO:0000256" key="1">
    <source>
        <dbReference type="ARBA" id="ARBA00009508"/>
    </source>
</evidence>
<dbReference type="Proteomes" id="UP001152798">
    <property type="component" value="Chromosome 1"/>
</dbReference>
<dbReference type="PANTHER" id="PTHR13166:SF7">
    <property type="entry name" value="LYR MOTIF-CONTAINING PROTEIN 4"/>
    <property type="match status" value="1"/>
</dbReference>
<dbReference type="EMBL" id="OV725077">
    <property type="protein sequence ID" value="CAH1392498.1"/>
    <property type="molecule type" value="Genomic_DNA"/>
</dbReference>
<sequence length="91" mass="10790">MSVSSKQVLKLYRDMMREAKKFHAYNFRNYALRRIKDGFSMNKGLTDSKEVLAKYNSALKSFEMLKRQVIVTSLYKTDNIVVEKKREKCIE</sequence>
<dbReference type="GO" id="GO:1990221">
    <property type="term" value="C:L-cysteine desulfurase complex"/>
    <property type="evidence" value="ECO:0007669"/>
    <property type="project" value="TreeGrafter"/>
</dbReference>
<evidence type="ECO:0000259" key="2">
    <source>
        <dbReference type="Pfam" id="PF05347"/>
    </source>
</evidence>
<dbReference type="PANTHER" id="PTHR13166">
    <property type="entry name" value="PROTEIN C6ORF149"/>
    <property type="match status" value="1"/>
</dbReference>
<dbReference type="CDD" id="cd20264">
    <property type="entry name" value="Complex1_LYR_LYRM4"/>
    <property type="match status" value="1"/>
</dbReference>
<evidence type="ECO:0000313" key="3">
    <source>
        <dbReference type="EMBL" id="CAH1392498.1"/>
    </source>
</evidence>
<name>A0A9P0E9R5_NEZVI</name>
<dbReference type="Pfam" id="PF05347">
    <property type="entry name" value="Complex1_LYR"/>
    <property type="match status" value="1"/>
</dbReference>
<comment type="similarity">
    <text evidence="1">Belongs to the complex I LYR family.</text>
</comment>
<dbReference type="GO" id="GO:0005739">
    <property type="term" value="C:mitochondrion"/>
    <property type="evidence" value="ECO:0007669"/>
    <property type="project" value="TreeGrafter"/>
</dbReference>
<dbReference type="InterPro" id="IPR051522">
    <property type="entry name" value="ISC_assembly_LYR"/>
</dbReference>
<accession>A0A9P0E9R5</accession>
<protein>
    <recommendedName>
        <fullName evidence="2">Complex 1 LYR protein domain-containing protein</fullName>
    </recommendedName>
</protein>
<dbReference type="InterPro" id="IPR045297">
    <property type="entry name" value="Complex1_LYR_LYRM4"/>
</dbReference>
<proteinExistence type="inferred from homology"/>
<dbReference type="GO" id="GO:0016226">
    <property type="term" value="P:iron-sulfur cluster assembly"/>
    <property type="evidence" value="ECO:0007669"/>
    <property type="project" value="InterPro"/>
</dbReference>
<gene>
    <name evidence="3" type="ORF">NEZAVI_LOCUS3306</name>
</gene>
<dbReference type="OrthoDB" id="275715at2759"/>
<keyword evidence="4" id="KW-1185">Reference proteome</keyword>
<reference evidence="3" key="1">
    <citation type="submission" date="2022-01" db="EMBL/GenBank/DDBJ databases">
        <authorList>
            <person name="King R."/>
        </authorList>
    </citation>
    <scope>NUCLEOTIDE SEQUENCE</scope>
</reference>
<dbReference type="AlphaFoldDB" id="A0A9P0E9R5"/>
<evidence type="ECO:0000313" key="4">
    <source>
        <dbReference type="Proteomes" id="UP001152798"/>
    </source>
</evidence>
<dbReference type="InterPro" id="IPR008011">
    <property type="entry name" value="Complex1_LYR_dom"/>
</dbReference>
<organism evidence="3 4">
    <name type="scientific">Nezara viridula</name>
    <name type="common">Southern green stink bug</name>
    <name type="synonym">Cimex viridulus</name>
    <dbReference type="NCBI Taxonomy" id="85310"/>
    <lineage>
        <taxon>Eukaryota</taxon>
        <taxon>Metazoa</taxon>
        <taxon>Ecdysozoa</taxon>
        <taxon>Arthropoda</taxon>
        <taxon>Hexapoda</taxon>
        <taxon>Insecta</taxon>
        <taxon>Pterygota</taxon>
        <taxon>Neoptera</taxon>
        <taxon>Paraneoptera</taxon>
        <taxon>Hemiptera</taxon>
        <taxon>Heteroptera</taxon>
        <taxon>Panheteroptera</taxon>
        <taxon>Pentatomomorpha</taxon>
        <taxon>Pentatomoidea</taxon>
        <taxon>Pentatomidae</taxon>
        <taxon>Pentatominae</taxon>
        <taxon>Nezara</taxon>
    </lineage>
</organism>